<organism evidence="3 4">
    <name type="scientific">Algivirga pacifica</name>
    <dbReference type="NCBI Taxonomy" id="1162670"/>
    <lineage>
        <taxon>Bacteria</taxon>
        <taxon>Pseudomonadati</taxon>
        <taxon>Bacteroidota</taxon>
        <taxon>Cytophagia</taxon>
        <taxon>Cytophagales</taxon>
        <taxon>Flammeovirgaceae</taxon>
        <taxon>Algivirga</taxon>
    </lineage>
</organism>
<gene>
    <name evidence="3" type="ORF">GCM10023331_00390</name>
</gene>
<evidence type="ECO:0000313" key="3">
    <source>
        <dbReference type="EMBL" id="GAA4819919.1"/>
    </source>
</evidence>
<comment type="caution">
    <text evidence="3">The sequence shown here is derived from an EMBL/GenBank/DDBJ whole genome shotgun (WGS) entry which is preliminary data.</text>
</comment>
<evidence type="ECO:0000259" key="2">
    <source>
        <dbReference type="Pfam" id="PF05670"/>
    </source>
</evidence>
<feature type="domain" description="NFACT RNA-binding" evidence="2">
    <location>
        <begin position="406"/>
        <end position="499"/>
    </location>
</feature>
<evidence type="ECO:0000313" key="4">
    <source>
        <dbReference type="Proteomes" id="UP001500298"/>
    </source>
</evidence>
<accession>A0ABP9CWX7</accession>
<dbReference type="InterPro" id="IPR008532">
    <property type="entry name" value="NFACT_RNA-bd"/>
</dbReference>
<dbReference type="Pfam" id="PF05833">
    <property type="entry name" value="NFACT_N"/>
    <property type="match status" value="1"/>
</dbReference>
<protein>
    <submittedName>
        <fullName evidence="3">NFACT RNA binding domain-containing protein</fullName>
    </submittedName>
</protein>
<dbReference type="Gene3D" id="2.30.310.10">
    <property type="entry name" value="ibrinogen binding protein from staphylococcus aureus domain"/>
    <property type="match status" value="1"/>
</dbReference>
<dbReference type="Proteomes" id="UP001500298">
    <property type="component" value="Unassembled WGS sequence"/>
</dbReference>
<dbReference type="PANTHER" id="PTHR15239">
    <property type="entry name" value="NUCLEAR EXPORT MEDIATOR FACTOR NEMF"/>
    <property type="match status" value="1"/>
</dbReference>
<keyword evidence="1" id="KW-0175">Coiled coil</keyword>
<dbReference type="RefSeq" id="WP_345368386.1">
    <property type="nucleotide sequence ID" value="NZ_BAABJX010000001.1"/>
</dbReference>
<proteinExistence type="predicted"/>
<dbReference type="PANTHER" id="PTHR15239:SF6">
    <property type="entry name" value="RIBOSOME QUALITY CONTROL COMPLEX SUBUNIT NEMF"/>
    <property type="match status" value="1"/>
</dbReference>
<feature type="coiled-coil region" evidence="1">
    <location>
        <begin position="331"/>
        <end position="372"/>
    </location>
</feature>
<keyword evidence="4" id="KW-1185">Reference proteome</keyword>
<reference evidence="4" key="1">
    <citation type="journal article" date="2019" name="Int. J. Syst. Evol. Microbiol.">
        <title>The Global Catalogue of Microorganisms (GCM) 10K type strain sequencing project: providing services to taxonomists for standard genome sequencing and annotation.</title>
        <authorList>
            <consortium name="The Broad Institute Genomics Platform"/>
            <consortium name="The Broad Institute Genome Sequencing Center for Infectious Disease"/>
            <person name="Wu L."/>
            <person name="Ma J."/>
        </authorList>
    </citation>
    <scope>NUCLEOTIDE SEQUENCE [LARGE SCALE GENOMIC DNA]</scope>
    <source>
        <strain evidence="4">JCM 18326</strain>
    </source>
</reference>
<dbReference type="EMBL" id="BAABJX010000001">
    <property type="protein sequence ID" value="GAA4819919.1"/>
    <property type="molecule type" value="Genomic_DNA"/>
</dbReference>
<dbReference type="Pfam" id="PF05670">
    <property type="entry name" value="NFACT-R_1"/>
    <property type="match status" value="1"/>
</dbReference>
<dbReference type="InterPro" id="IPR051608">
    <property type="entry name" value="RQC_Subunit_NEMF"/>
</dbReference>
<evidence type="ECO:0000256" key="1">
    <source>
        <dbReference type="SAM" id="Coils"/>
    </source>
</evidence>
<sequence length="515" mass="60092">MFNNYYFLRQLSAALAPAVQGLELATCFSQNKDELILGFCDDKREFWIRAALIPNVNLLTFPKDFHRSKRNSVELFKEVLGVKVLGTTQYLNERAFSIDMEQGYQLVFKMYGNRSNIILTKKQQAIALFQNRHQEDLQLNTATLNRPLVQTKEQFLAEGLGKCYPTLGKEAKGYLKEQGFDDSTPTEQWQLVEKLIQQLEAPSYHITEWQEVTQFILFEAGNVLKTLNNPIEAANEFFYEYSRDFFLQQEKQPLLKMLRKKITQGENYVLKNLQKLEELEHHSRHEEIANIIMANLHQIPGRSKKVTLFDFYQEKDIKIRLNETLTPQKNAENYYRKAKNQKIEIERLTENIKHKEQELATLKKHIEILQELNNVKELKKYAKAEGILKLREQQNEDLFRNFHFMGFDILVGKSAANNDLLTQKYAKNNDLWLHARDVSGSHVVIKYQAGKNFPLPVIEKAASLAAYYSQRKTDSLCPVIYTPKKFVRKRKGDPAGAVMVDKEQVIMIEPERWSE</sequence>
<name>A0ABP9CWX7_9BACT</name>